<feature type="transmembrane region" description="Helical" evidence="5">
    <location>
        <begin position="55"/>
        <end position="73"/>
    </location>
</feature>
<keyword evidence="8" id="KW-1185">Reference proteome</keyword>
<dbReference type="PANTHER" id="PTHR43229">
    <property type="entry name" value="NODULATION PROTEIN J"/>
    <property type="match status" value="1"/>
</dbReference>
<feature type="transmembrane region" description="Helical" evidence="5">
    <location>
        <begin position="107"/>
        <end position="128"/>
    </location>
</feature>
<dbReference type="Pfam" id="PF12698">
    <property type="entry name" value="ABC2_membrane_3"/>
    <property type="match status" value="1"/>
</dbReference>
<protein>
    <recommendedName>
        <fullName evidence="6">ABC-2 type transporter transmembrane domain-containing protein</fullName>
    </recommendedName>
</protein>
<feature type="transmembrane region" description="Helical" evidence="5">
    <location>
        <begin position="177"/>
        <end position="198"/>
    </location>
</feature>
<evidence type="ECO:0000256" key="4">
    <source>
        <dbReference type="ARBA" id="ARBA00023136"/>
    </source>
</evidence>
<evidence type="ECO:0000259" key="6">
    <source>
        <dbReference type="Pfam" id="PF12698"/>
    </source>
</evidence>
<evidence type="ECO:0000256" key="1">
    <source>
        <dbReference type="ARBA" id="ARBA00004141"/>
    </source>
</evidence>
<dbReference type="RefSeq" id="WP_188385014.1">
    <property type="nucleotide sequence ID" value="NZ_BMEY01000012.1"/>
</dbReference>
<dbReference type="InterPro" id="IPR013525">
    <property type="entry name" value="ABC2_TM"/>
</dbReference>
<evidence type="ECO:0000313" key="8">
    <source>
        <dbReference type="Proteomes" id="UP000613512"/>
    </source>
</evidence>
<dbReference type="AlphaFoldDB" id="A0A916S4W0"/>
<feature type="transmembrane region" description="Helical" evidence="5">
    <location>
        <begin position="21"/>
        <end position="43"/>
    </location>
</feature>
<evidence type="ECO:0000256" key="2">
    <source>
        <dbReference type="ARBA" id="ARBA00022692"/>
    </source>
</evidence>
<feature type="domain" description="ABC-2 type transporter transmembrane" evidence="6">
    <location>
        <begin position="50"/>
        <end position="238"/>
    </location>
</feature>
<feature type="transmembrane region" description="Helical" evidence="5">
    <location>
        <begin position="218"/>
        <end position="242"/>
    </location>
</feature>
<evidence type="ECO:0000313" key="7">
    <source>
        <dbReference type="EMBL" id="GGA80759.1"/>
    </source>
</evidence>
<proteinExistence type="predicted"/>
<evidence type="ECO:0000256" key="5">
    <source>
        <dbReference type="SAM" id="Phobius"/>
    </source>
</evidence>
<dbReference type="PANTHER" id="PTHR43229:SF6">
    <property type="entry name" value="ABC-TYPE MULTIDRUG TRANSPORT SYSTEM, PERMEASE COMPONENT"/>
    <property type="match status" value="1"/>
</dbReference>
<reference evidence="7" key="1">
    <citation type="journal article" date="2014" name="Int. J. Syst. Evol. Microbiol.">
        <title>Complete genome sequence of Corynebacterium casei LMG S-19264T (=DSM 44701T), isolated from a smear-ripened cheese.</title>
        <authorList>
            <consortium name="US DOE Joint Genome Institute (JGI-PGF)"/>
            <person name="Walter F."/>
            <person name="Albersmeier A."/>
            <person name="Kalinowski J."/>
            <person name="Ruckert C."/>
        </authorList>
    </citation>
    <scope>NUCLEOTIDE SEQUENCE</scope>
    <source>
        <strain evidence="7">CGMCC 1.12408</strain>
    </source>
</reference>
<gene>
    <name evidence="7" type="ORF">GCM10008025_25170</name>
</gene>
<reference evidence="7" key="2">
    <citation type="submission" date="2020-09" db="EMBL/GenBank/DDBJ databases">
        <authorList>
            <person name="Sun Q."/>
            <person name="Zhou Y."/>
        </authorList>
    </citation>
    <scope>NUCLEOTIDE SEQUENCE</scope>
    <source>
        <strain evidence="7">CGMCC 1.12408</strain>
    </source>
</reference>
<dbReference type="GO" id="GO:0016020">
    <property type="term" value="C:membrane"/>
    <property type="evidence" value="ECO:0007669"/>
    <property type="project" value="UniProtKB-SubCell"/>
</dbReference>
<dbReference type="InterPro" id="IPR051784">
    <property type="entry name" value="Nod_factor_ABC_transporter"/>
</dbReference>
<evidence type="ECO:0000256" key="3">
    <source>
        <dbReference type="ARBA" id="ARBA00022989"/>
    </source>
</evidence>
<feature type="transmembrane region" description="Helical" evidence="5">
    <location>
        <begin position="140"/>
        <end position="165"/>
    </location>
</feature>
<organism evidence="7 8">
    <name type="scientific">Ornithinibacillus halotolerans</name>
    <dbReference type="NCBI Taxonomy" id="1274357"/>
    <lineage>
        <taxon>Bacteria</taxon>
        <taxon>Bacillati</taxon>
        <taxon>Bacillota</taxon>
        <taxon>Bacilli</taxon>
        <taxon>Bacillales</taxon>
        <taxon>Bacillaceae</taxon>
        <taxon>Ornithinibacillus</taxon>
    </lineage>
</organism>
<keyword evidence="2 5" id="KW-0812">Transmembrane</keyword>
<name>A0A916S4W0_9BACI</name>
<dbReference type="Proteomes" id="UP000613512">
    <property type="component" value="Unassembled WGS sequence"/>
</dbReference>
<comment type="subcellular location">
    <subcellularLocation>
        <location evidence="1">Membrane</location>
        <topology evidence="1">Multi-pass membrane protein</topology>
    </subcellularLocation>
</comment>
<dbReference type="EMBL" id="BMEY01000012">
    <property type="protein sequence ID" value="GGA80759.1"/>
    <property type="molecule type" value="Genomic_DNA"/>
</dbReference>
<accession>A0A916S4W0</accession>
<comment type="caution">
    <text evidence="7">The sequence shown here is derived from an EMBL/GenBank/DDBJ whole genome shotgun (WGS) entry which is preliminary data.</text>
</comment>
<keyword evidence="4 5" id="KW-0472">Membrane</keyword>
<dbReference type="GO" id="GO:0140359">
    <property type="term" value="F:ABC-type transporter activity"/>
    <property type="evidence" value="ECO:0007669"/>
    <property type="project" value="InterPro"/>
</dbReference>
<keyword evidence="3 5" id="KW-1133">Transmembrane helix</keyword>
<sequence length="257" mass="29042">MQFLNVLNANIRREYILLKRYLPNTIAMLITFYVLFLGMFAGISLIGDPSTQDTNIQYVIVNYIFWFLAMVVVNDIGWQITNEATQGTLEQLGMSPMGIWKIMLSRLLSTTLIEFIIIIGLLYLSMFTAGQWLNVDVLSILPILILTLISMFGLGLIIAGFTMILKQIQAFLQILQFLLAGLTFVPLSVAPFLAFFPFVKGIDMVRGIMINGMTLSQFALADILILVFNAVFYFGIGLFVFLRCERFAMQKGLLAHY</sequence>